<dbReference type="GO" id="GO:0005524">
    <property type="term" value="F:ATP binding"/>
    <property type="evidence" value="ECO:0007669"/>
    <property type="project" value="InterPro"/>
</dbReference>
<organism evidence="6 7">
    <name type="scientific">Clostridium gasigenes</name>
    <dbReference type="NCBI Taxonomy" id="94869"/>
    <lineage>
        <taxon>Bacteria</taxon>
        <taxon>Bacillati</taxon>
        <taxon>Bacillota</taxon>
        <taxon>Clostridia</taxon>
        <taxon>Eubacteriales</taxon>
        <taxon>Clostridiaceae</taxon>
        <taxon>Clostridium</taxon>
    </lineage>
</organism>
<dbReference type="SMART" id="SM00487">
    <property type="entry name" value="DEXDc"/>
    <property type="match status" value="1"/>
</dbReference>
<keyword evidence="6" id="KW-0067">ATP-binding</keyword>
<dbReference type="STRING" id="94869.SAMN04488529_103220"/>
<evidence type="ECO:0000256" key="2">
    <source>
        <dbReference type="PROSITE-ProRule" id="PRU00325"/>
    </source>
</evidence>
<feature type="domain" description="SWIM-type" evidence="3">
    <location>
        <begin position="60"/>
        <end position="104"/>
    </location>
</feature>
<evidence type="ECO:0000259" key="3">
    <source>
        <dbReference type="PROSITE" id="PS50966"/>
    </source>
</evidence>
<protein>
    <submittedName>
        <fullName evidence="6">Superfamily II DNA or RNA helicase, SNF2 family</fullName>
    </submittedName>
</protein>
<dbReference type="InterPro" id="IPR049730">
    <property type="entry name" value="SNF2/RAD54-like_C"/>
</dbReference>
<keyword evidence="2" id="KW-0479">Metal-binding</keyword>
<dbReference type="Pfam" id="PF00271">
    <property type="entry name" value="Helicase_C"/>
    <property type="match status" value="1"/>
</dbReference>
<dbReference type="InterPro" id="IPR001650">
    <property type="entry name" value="Helicase_C-like"/>
</dbReference>
<dbReference type="InterPro" id="IPR027417">
    <property type="entry name" value="P-loop_NTPase"/>
</dbReference>
<dbReference type="PROSITE" id="PS51192">
    <property type="entry name" value="HELICASE_ATP_BIND_1"/>
    <property type="match status" value="1"/>
</dbReference>
<accession>A0A1H0RJ37</accession>
<evidence type="ECO:0000313" key="7">
    <source>
        <dbReference type="Proteomes" id="UP000198597"/>
    </source>
</evidence>
<dbReference type="AlphaFoldDB" id="A0A1H0RJ37"/>
<dbReference type="EMBL" id="FNJM01000003">
    <property type="protein sequence ID" value="SDP29583.1"/>
    <property type="molecule type" value="Genomic_DNA"/>
</dbReference>
<dbReference type="GO" id="GO:0004386">
    <property type="term" value="F:helicase activity"/>
    <property type="evidence" value="ECO:0007669"/>
    <property type="project" value="UniProtKB-KW"/>
</dbReference>
<dbReference type="SMART" id="SM00490">
    <property type="entry name" value="HELICc"/>
    <property type="match status" value="1"/>
</dbReference>
<dbReference type="InterPro" id="IPR038718">
    <property type="entry name" value="SNF2-like_sf"/>
</dbReference>
<dbReference type="InterPro" id="IPR000330">
    <property type="entry name" value="SNF2_N"/>
</dbReference>
<evidence type="ECO:0000259" key="4">
    <source>
        <dbReference type="PROSITE" id="PS51192"/>
    </source>
</evidence>
<dbReference type="InterPro" id="IPR014001">
    <property type="entry name" value="Helicase_ATP-bd"/>
</dbReference>
<keyword evidence="2" id="KW-0863">Zinc-finger</keyword>
<dbReference type="RefSeq" id="WP_089968215.1">
    <property type="nucleotide sequence ID" value="NZ_FNJM01000003.1"/>
</dbReference>
<keyword evidence="2" id="KW-0862">Zinc</keyword>
<dbReference type="Gene3D" id="3.40.50.10810">
    <property type="entry name" value="Tandem AAA-ATPase domain"/>
    <property type="match status" value="1"/>
</dbReference>
<sequence length="1061" mass="123250">MNLKELVDKVLDSGSNFNRKEGELIFNKGLASNIKSKKIDFIYNIYGKVKNENSTSEFNSHIKINIKNETLLSCKCTCNESEDNSKLTNIYVCKHNLAIMYMFYDLAKKKIISDKEKSAEGEKSENKGNSILKSVKSNDEVSPLNLDIKLKHVNEKYANYYEAEFRIGRKSTNLINSLEEFINTRNLNRPNTFNKEFTYKPYEDIFCAEDESVLNFIKEYIELNKDLKNGSYQMAKGKLLRIAPNTLREFLNLVNSKKKIVLNYDYLDYASEVLRKDLPIGFNLKLEGDFFILRTKKKFPIPLNENNDVYIYDRKLYLPSMEQIKYYKPLYNELKSKGQIKFNKSIEVLEKLINILKKISNEITLDERVKEFTEKLTFPQFHFEKYDNKVYCRVKINYLGEKIELINESNNKGFLRDLKKEDKICMELERLRFIKKEGSFVFIGEDEDIFNLLSFELENLRKLGEIHLSNEFKKMRLINSTFIDGEIEEEDGYFFFKYNVGDLSLRELQSSLNSVKENRSFFKTEKNDFLDLTDKRVVGFLNLIEDLSNGEKLKEDIIKIDRNKALYLDNIIKNKGLDFIKGEEALKSIRESLTNREYKNLKAPKDLNATLRFYQLVGYNWLAELSNMGFGGILADEMGLGKTIQTIAFLLSKKGSKTLVITPTSLIYNWKDEFSNFAPTLKIGIIHGSLDERAKVLEKQQEYDVLLTTYGTLRNDFENYKNNIFDYCIIDEAQNIKNPTSQNTNIVKSINAKCRIALTGTPIENNLTELWSIFDFIMPRFLYTQQKFKEKFINTGGKNIEELKTLIKPFILRRLKKDVAEELPDKIEKKYLVEMTVAQKQIYKSYMKDVKSKMKLNKEDKITIFSYLTKLRQLCLDPSILIKEYSGGSGKIKATIDIVSNAIDCNKKILIFSQFTSVLKKIEEEIAKEDIEYLYLDGSVKAKERINLVNKFNESPHIKVFLISLKAGGTGLNLTSANLVIHFDPWWNPAIEEQATDRAHRIGQKKVVEVIKLISQGTIEEKIVKLQESKKELINNVMNGEVMDGKILSKLTDEEILSLFN</sequence>
<name>A0A1H0RJ37_9CLOT</name>
<keyword evidence="1" id="KW-0378">Hydrolase</keyword>
<dbReference type="GO" id="GO:0008270">
    <property type="term" value="F:zinc ion binding"/>
    <property type="evidence" value="ECO:0007669"/>
    <property type="project" value="UniProtKB-KW"/>
</dbReference>
<dbReference type="CDD" id="cd18793">
    <property type="entry name" value="SF2_C_SNF"/>
    <property type="match status" value="1"/>
</dbReference>
<dbReference type="CDD" id="cd18012">
    <property type="entry name" value="DEXQc_arch_SWI2_SNF2"/>
    <property type="match status" value="1"/>
</dbReference>
<dbReference type="PROSITE" id="PS50966">
    <property type="entry name" value="ZF_SWIM"/>
    <property type="match status" value="1"/>
</dbReference>
<gene>
    <name evidence="6" type="ORF">SAMN04488529_103220</name>
</gene>
<evidence type="ECO:0000259" key="5">
    <source>
        <dbReference type="PROSITE" id="PS51194"/>
    </source>
</evidence>
<feature type="domain" description="Helicase ATP-binding" evidence="4">
    <location>
        <begin position="623"/>
        <end position="780"/>
    </location>
</feature>
<dbReference type="SUPFAM" id="SSF52540">
    <property type="entry name" value="P-loop containing nucleoside triphosphate hydrolases"/>
    <property type="match status" value="2"/>
</dbReference>
<dbReference type="Gene3D" id="3.40.50.300">
    <property type="entry name" value="P-loop containing nucleotide triphosphate hydrolases"/>
    <property type="match status" value="1"/>
</dbReference>
<evidence type="ECO:0000313" key="6">
    <source>
        <dbReference type="EMBL" id="SDP29583.1"/>
    </source>
</evidence>
<dbReference type="Pfam" id="PF00176">
    <property type="entry name" value="SNF2-rel_dom"/>
    <property type="match status" value="1"/>
</dbReference>
<dbReference type="Proteomes" id="UP000198597">
    <property type="component" value="Unassembled WGS sequence"/>
</dbReference>
<dbReference type="PROSITE" id="PS51194">
    <property type="entry name" value="HELICASE_CTER"/>
    <property type="match status" value="1"/>
</dbReference>
<dbReference type="GO" id="GO:0016787">
    <property type="term" value="F:hydrolase activity"/>
    <property type="evidence" value="ECO:0007669"/>
    <property type="project" value="UniProtKB-KW"/>
</dbReference>
<dbReference type="Pfam" id="PF08455">
    <property type="entry name" value="SNF2_assoc"/>
    <property type="match status" value="1"/>
</dbReference>
<dbReference type="InterPro" id="IPR007527">
    <property type="entry name" value="Znf_SWIM"/>
</dbReference>
<dbReference type="PANTHER" id="PTHR10799">
    <property type="entry name" value="SNF2/RAD54 HELICASE FAMILY"/>
    <property type="match status" value="1"/>
</dbReference>
<feature type="domain" description="Helicase C-terminal" evidence="5">
    <location>
        <begin position="897"/>
        <end position="1060"/>
    </location>
</feature>
<reference evidence="6 7" key="1">
    <citation type="submission" date="2016-10" db="EMBL/GenBank/DDBJ databases">
        <authorList>
            <person name="de Groot N.N."/>
        </authorList>
    </citation>
    <scope>NUCLEOTIDE SEQUENCE [LARGE SCALE GENOMIC DNA]</scope>
    <source>
        <strain evidence="6 7">DSM 12272</strain>
    </source>
</reference>
<dbReference type="OrthoDB" id="9760715at2"/>
<keyword evidence="7" id="KW-1185">Reference proteome</keyword>
<evidence type="ECO:0000256" key="1">
    <source>
        <dbReference type="ARBA" id="ARBA00022801"/>
    </source>
</evidence>
<proteinExistence type="predicted"/>
<dbReference type="InterPro" id="IPR013663">
    <property type="entry name" value="Helicase_SWF/SNF/SWI_bac"/>
</dbReference>
<keyword evidence="6" id="KW-0547">Nucleotide-binding</keyword>
<keyword evidence="6" id="KW-0347">Helicase</keyword>